<dbReference type="Proteomes" id="UP001458946">
    <property type="component" value="Unassembled WGS sequence"/>
</dbReference>
<dbReference type="InterPro" id="IPR047589">
    <property type="entry name" value="DUF11_rpt"/>
</dbReference>
<feature type="compositionally biased region" description="Polar residues" evidence="1">
    <location>
        <begin position="412"/>
        <end position="422"/>
    </location>
</feature>
<name>A0ABP9V983_9DEIO</name>
<feature type="compositionally biased region" description="Low complexity" evidence="1">
    <location>
        <begin position="52"/>
        <end position="66"/>
    </location>
</feature>
<feature type="domain" description="DUF11" evidence="3">
    <location>
        <begin position="560"/>
        <end position="627"/>
    </location>
</feature>
<dbReference type="RefSeq" id="WP_353541797.1">
    <property type="nucleotide sequence ID" value="NZ_BAABRN010000014.1"/>
</dbReference>
<feature type="chain" id="PRO_5046887477" description="DUF11 domain-containing protein" evidence="2">
    <location>
        <begin position="22"/>
        <end position="671"/>
    </location>
</feature>
<feature type="signal peptide" evidence="2">
    <location>
        <begin position="1"/>
        <end position="21"/>
    </location>
</feature>
<evidence type="ECO:0000256" key="2">
    <source>
        <dbReference type="SAM" id="SignalP"/>
    </source>
</evidence>
<protein>
    <recommendedName>
        <fullName evidence="3">DUF11 domain-containing protein</fullName>
    </recommendedName>
</protein>
<accession>A0ABP9V983</accession>
<dbReference type="InterPro" id="IPR018247">
    <property type="entry name" value="EF_Hand_1_Ca_BS"/>
</dbReference>
<feature type="region of interest" description="Disordered" evidence="1">
    <location>
        <begin position="534"/>
        <end position="554"/>
    </location>
</feature>
<feature type="region of interest" description="Disordered" evidence="1">
    <location>
        <begin position="389"/>
        <end position="424"/>
    </location>
</feature>
<proteinExistence type="predicted"/>
<dbReference type="EMBL" id="BAABRN010000014">
    <property type="protein sequence ID" value="GAA5501824.1"/>
    <property type="molecule type" value="Genomic_DNA"/>
</dbReference>
<keyword evidence="2" id="KW-0732">Signal</keyword>
<dbReference type="Gene3D" id="2.60.40.740">
    <property type="match status" value="1"/>
</dbReference>
<sequence>MKKSWSLIALAAALAASTASAATTAGTEIKNQAEITFTPEATPNNPNPTPTTTPSNVVTTTVLPVPSFTITPNDGSTDPTKPDYTKPGQTAAVKPCDKNVSFPYTLANTGNVEGETYTLTNTPPTGTVKSPDNIRFYPASADTNSDGKLDSAEIAASSPTTTVGPVAKGASVKFFQVYDIPCTASDKDVFGADPTGTRNPQTDPKLNPSTPVPQDGNNSNTSTVTRNDNVVIGPKQDPDGNGNPTTPPYQSPEGITITPSASDTQVAQATTTTTTVTFTNTVQNTGNRNDVLNIKVDPADIAGFPAGTTVTLLKPDGTPLTDTNGDGILDVGTVAPNGTADVLVKVTFPAGSQPTSGTQPTVTVHVISSNDPTKNDPTKDIVNLPGVVFGDPTPSGANPDPVGTPPAGTPTEFPNGSGNPSNPILPPATCTTTIRTYIPMQVDNKGSAPDTFDITGNAPITLKSGTVVNTPVVYYKDVNGDGKLDSGDTLLTDTNSNTTPDTGAIAAFSSVKLIAVVDVPCDAAAQVITLNQTAKSPTTKAEGSDKNDTITVGTSGKPTVVKSVDLATAKPGDTVSYQIIGKNDSNANVTKAMVCDTVPANTTFVSISGSSTAGPVLYSNDGGNTWQSAPVTTPGSKLCVAPDTNGDGTISTADILKPGQTINVDFKVKVN</sequence>
<dbReference type="NCBIfam" id="TIGR01451">
    <property type="entry name" value="B_ant_repeat"/>
    <property type="match status" value="1"/>
</dbReference>
<evidence type="ECO:0000313" key="5">
    <source>
        <dbReference type="Proteomes" id="UP001458946"/>
    </source>
</evidence>
<evidence type="ECO:0000259" key="3">
    <source>
        <dbReference type="Pfam" id="PF01345"/>
    </source>
</evidence>
<keyword evidence="5" id="KW-1185">Reference proteome</keyword>
<comment type="caution">
    <text evidence="4">The sequence shown here is derived from an EMBL/GenBank/DDBJ whole genome shotgun (WGS) entry which is preliminary data.</text>
</comment>
<feature type="compositionally biased region" description="Polar residues" evidence="1">
    <location>
        <begin position="68"/>
        <end position="79"/>
    </location>
</feature>
<feature type="region of interest" description="Disordered" evidence="1">
    <location>
        <begin position="185"/>
        <end position="262"/>
    </location>
</feature>
<dbReference type="PROSITE" id="PS00018">
    <property type="entry name" value="EF_HAND_1"/>
    <property type="match status" value="1"/>
</dbReference>
<organism evidence="4 5">
    <name type="scientific">Deinococcus xinjiangensis</name>
    <dbReference type="NCBI Taxonomy" id="457454"/>
    <lineage>
        <taxon>Bacteria</taxon>
        <taxon>Thermotogati</taxon>
        <taxon>Deinococcota</taxon>
        <taxon>Deinococci</taxon>
        <taxon>Deinococcales</taxon>
        <taxon>Deinococcaceae</taxon>
        <taxon>Deinococcus</taxon>
    </lineage>
</organism>
<reference evidence="4 5" key="1">
    <citation type="submission" date="2024-02" db="EMBL/GenBank/DDBJ databases">
        <title>Deinococcus xinjiangensis NBRC 107630.</title>
        <authorList>
            <person name="Ichikawa N."/>
            <person name="Katano-Makiyama Y."/>
            <person name="Hidaka K."/>
        </authorList>
    </citation>
    <scope>NUCLEOTIDE SEQUENCE [LARGE SCALE GENOMIC DNA]</scope>
    <source>
        <strain evidence="4 5">NBRC 107630</strain>
    </source>
</reference>
<feature type="region of interest" description="Disordered" evidence="1">
    <location>
        <begin position="37"/>
        <end position="92"/>
    </location>
</feature>
<gene>
    <name evidence="4" type="ORF">Dxin01_01563</name>
</gene>
<evidence type="ECO:0000313" key="4">
    <source>
        <dbReference type="EMBL" id="GAA5501824.1"/>
    </source>
</evidence>
<dbReference type="InterPro" id="IPR028994">
    <property type="entry name" value="Integrin_alpha_N"/>
</dbReference>
<evidence type="ECO:0000256" key="1">
    <source>
        <dbReference type="SAM" id="MobiDB-lite"/>
    </source>
</evidence>
<dbReference type="Pfam" id="PF01345">
    <property type="entry name" value="DUF11"/>
    <property type="match status" value="1"/>
</dbReference>
<dbReference type="SUPFAM" id="SSF69318">
    <property type="entry name" value="Integrin alpha N-terminal domain"/>
    <property type="match status" value="1"/>
</dbReference>
<feature type="compositionally biased region" description="Polar residues" evidence="1">
    <location>
        <begin position="215"/>
        <end position="228"/>
    </location>
</feature>
<feature type="compositionally biased region" description="Polar residues" evidence="1">
    <location>
        <begin position="196"/>
        <end position="209"/>
    </location>
</feature>
<dbReference type="InterPro" id="IPR001434">
    <property type="entry name" value="OmcB-like_DUF11"/>
</dbReference>